<protein>
    <submittedName>
        <fullName evidence="1">Uncharacterized protein</fullName>
    </submittedName>
</protein>
<organism evidence="1 2">
    <name type="scientific">Pandoraea terrae</name>
    <dbReference type="NCBI Taxonomy" id="1537710"/>
    <lineage>
        <taxon>Bacteria</taxon>
        <taxon>Pseudomonadati</taxon>
        <taxon>Pseudomonadota</taxon>
        <taxon>Betaproteobacteria</taxon>
        <taxon>Burkholderiales</taxon>
        <taxon>Burkholderiaceae</taxon>
        <taxon>Pandoraea</taxon>
    </lineage>
</organism>
<dbReference type="Proteomes" id="UP000414233">
    <property type="component" value="Unassembled WGS sequence"/>
</dbReference>
<name>A0A5E4RM83_9BURK</name>
<sequence length="207" mass="23002">MHHTKAFRLWAGPDSTRVLLGVLGAVMASIPGVARAACYCEFPSGTETMAYGTRAACTIVMSEANKTCNIAFAATGADPGIATMMAPTRGEDYATEAYSISIEYLTYIRDRNIDKLTNPEYIKKTLPALMRAGYLRRNMPAELKELDASVLEFAQTQSKQIGAVFQGKMPEYKGERKKLEYHVSRTAVQLIFDRKIKITTIFMPEPR</sequence>
<evidence type="ECO:0000313" key="1">
    <source>
        <dbReference type="EMBL" id="VVD64225.1"/>
    </source>
</evidence>
<proteinExistence type="predicted"/>
<dbReference type="RefSeq" id="WP_150695236.1">
    <property type="nucleotide sequence ID" value="NZ_CABPRZ010000001.1"/>
</dbReference>
<evidence type="ECO:0000313" key="2">
    <source>
        <dbReference type="Proteomes" id="UP000414233"/>
    </source>
</evidence>
<keyword evidence="2" id="KW-1185">Reference proteome</keyword>
<reference evidence="1 2" key="1">
    <citation type="submission" date="2019-08" db="EMBL/GenBank/DDBJ databases">
        <authorList>
            <person name="Peeters C."/>
        </authorList>
    </citation>
    <scope>NUCLEOTIDE SEQUENCE [LARGE SCALE GENOMIC DNA]</scope>
    <source>
        <strain evidence="1 2">LMG 30175</strain>
    </source>
</reference>
<dbReference type="AlphaFoldDB" id="A0A5E4RM83"/>
<accession>A0A5E4RM83</accession>
<gene>
    <name evidence="1" type="ORF">PTE30175_00257</name>
</gene>
<dbReference type="EMBL" id="CABPRZ010000001">
    <property type="protein sequence ID" value="VVD64225.1"/>
    <property type="molecule type" value="Genomic_DNA"/>
</dbReference>